<gene>
    <name evidence="2" type="ORF">NUITMVK2_1210</name>
</gene>
<evidence type="ECO:0000313" key="3">
    <source>
        <dbReference type="Proteomes" id="UP001319930"/>
    </source>
</evidence>
<organism evidence="1">
    <name type="scientific">Klebsiella pneumoniae</name>
    <dbReference type="NCBI Taxonomy" id="573"/>
    <lineage>
        <taxon>Bacteria</taxon>
        <taxon>Pseudomonadati</taxon>
        <taxon>Pseudomonadota</taxon>
        <taxon>Gammaproteobacteria</taxon>
        <taxon>Enterobacterales</taxon>
        <taxon>Enterobacteriaceae</taxon>
        <taxon>Klebsiella/Raoultella group</taxon>
        <taxon>Klebsiella</taxon>
        <taxon>Klebsiella pneumoniae complex</taxon>
    </lineage>
</organism>
<reference evidence="2 3" key="2">
    <citation type="submission" date="2021-09" db="EMBL/GenBank/DDBJ databases">
        <title>Whole genome sequencing of antimicrobial-resistant bacteria isolated from aquatic animals, plants, and environment in Asia.</title>
        <authorList>
            <person name="Hirabayashi A."/>
            <person name="Suzuki M."/>
        </authorList>
    </citation>
    <scope>NUCLEOTIDE SEQUENCE [LARGE SCALE GENOMIC DNA]</scope>
    <source>
        <strain evidence="2 3">NUITM-VK2</strain>
        <plasmid evidence="2 3">pNUITM-VK2</plasmid>
    </source>
</reference>
<sequence>MSNMTVSFYSKKHHDTVTSAIKARATSSIELLCTPTLNQLLELTNAICLCAGIENQIGLFVDDSNSDESGHDEQELTTHVAWLFNQKSHGTARNAIIKKDITEVKIDDPLTLNEILAIIEAVCRCGGIDDDVVAIAEPMVTVIDGAKYDNAAAVDTIH</sequence>
<geneLocation type="plasmid" evidence="1">
    <name>pKP04VIM</name>
</geneLocation>
<dbReference type="RefSeq" id="WP_017900714.1">
    <property type="nucleotide sequence ID" value="NZ_AP018583.1"/>
</dbReference>
<dbReference type="EMBL" id="KU318421">
    <property type="protein sequence ID" value="ANS55320.1"/>
    <property type="molecule type" value="Genomic_DNA"/>
</dbReference>
<dbReference type="EMBL" id="AP025164">
    <property type="protein sequence ID" value="BDB31007.1"/>
    <property type="molecule type" value="Genomic_DNA"/>
</dbReference>
<keyword evidence="1" id="KW-0614">Plasmid</keyword>
<protein>
    <submittedName>
        <fullName evidence="1">Uncharacterized protein</fullName>
    </submittedName>
</protein>
<reference evidence="1" key="1">
    <citation type="submission" date="2015-12" db="EMBL/GenBank/DDBJ databases">
        <title>Klebsiella pneumoniae strain KP04 plasmid pKP04VIM, complete sequence.</title>
        <authorList>
            <person name="Li R."/>
            <person name="Lin D."/>
            <person name="Chen C."/>
        </authorList>
    </citation>
    <scope>NUCLEOTIDE SEQUENCE</scope>
    <source>
        <plasmid evidence="1">pKP04VIM</plasmid>
    </source>
</reference>
<proteinExistence type="predicted"/>
<dbReference type="GeneID" id="93756885"/>
<evidence type="ECO:0000313" key="2">
    <source>
        <dbReference type="EMBL" id="BDB31007.1"/>
    </source>
</evidence>
<dbReference type="AlphaFoldDB" id="A0A1B1LQI7"/>
<accession>A0A1B1LQI7</accession>
<dbReference type="Proteomes" id="UP001319930">
    <property type="component" value="Plasmid pNUITM-VK2"/>
</dbReference>
<dbReference type="PATRIC" id="fig|573.1650.peg.5651"/>
<evidence type="ECO:0000313" key="1">
    <source>
        <dbReference type="EMBL" id="ANS55320.1"/>
    </source>
</evidence>
<name>A0A1B1LQI7_KLEPN</name>
<geneLocation type="plasmid" evidence="2 3">
    <name>pNUITM-VK2</name>
</geneLocation>